<dbReference type="Proteomes" id="UP000070107">
    <property type="component" value="Unassembled WGS sequence"/>
</dbReference>
<keyword evidence="9 14" id="KW-1133">Transmembrane helix</keyword>
<feature type="transmembrane region" description="Helical" evidence="14">
    <location>
        <begin position="38"/>
        <end position="61"/>
    </location>
</feature>
<dbReference type="PIRSF" id="PIRSF500217">
    <property type="entry name" value="AlgI"/>
    <property type="match status" value="1"/>
</dbReference>
<dbReference type="GO" id="GO:0005886">
    <property type="term" value="C:plasma membrane"/>
    <property type="evidence" value="ECO:0007669"/>
    <property type="project" value="UniProtKB-SubCell"/>
</dbReference>
<feature type="transmembrane region" description="Helical" evidence="14">
    <location>
        <begin position="396"/>
        <end position="417"/>
    </location>
</feature>
<dbReference type="InterPro" id="IPR028362">
    <property type="entry name" value="AlgI"/>
</dbReference>
<dbReference type="Pfam" id="PF03062">
    <property type="entry name" value="MBOAT"/>
    <property type="match status" value="1"/>
</dbReference>
<dbReference type="InterPro" id="IPR051085">
    <property type="entry name" value="MB_O-acyltransferase"/>
</dbReference>
<comment type="similarity">
    <text evidence="3 13">Belongs to the membrane-bound acyltransferase family.</text>
</comment>
<comment type="subcellular location">
    <subcellularLocation>
        <location evidence="1">Cell membrane</location>
        <topology evidence="1">Multi-pass membrane protein</topology>
    </subcellularLocation>
</comment>
<evidence type="ECO:0000313" key="15">
    <source>
        <dbReference type="EMBL" id="KXF76555.1"/>
    </source>
</evidence>
<keyword evidence="11 13" id="KW-0012">Acyltransferase</keyword>
<sequence length="468" mass="51883">MVFSDQGFIFFFLPITLAVCLTLRGTRAFNPAILVASLIFFYWESGVLTLILLFSIVLNYIGGLIICRSRKKAVLVVFLLANFAILAYFKYTGFLLGNFDFFGNSSIRDFAGGIILPIGISFYTFQGVSYLIDVWRSDVEPEPNLVLYAAYQSFFPQIIAGPIVRYGDVYKCFRHPDVSADHFAGGAARFLHGLAKKVLIADTVSVVANAAFFSGGDMTFASAWLGALAFTVQIYFDFSGYSDMAIGLALMFGVRFNENFNHPYAASTITEFWRRWHISLSTWFREYLYIPLGGNRVNHTRIYFNLFIVFLATGIWHGAAWPFLLWGLYHGGFLIVERVLGIGGSTNPVLRFVYFLPATIVGWALFQAPDLATFGRFIAGMFAPFSPGAFNLSDEMLLAFTPQAALAFGIGIIAILAQGKVPPLGPILHKPGSITQKAGRLAFIAVTAAVTSIFVFPQGFSPFLYFRF</sequence>
<evidence type="ECO:0000256" key="6">
    <source>
        <dbReference type="ARBA" id="ARBA00022679"/>
    </source>
</evidence>
<evidence type="ECO:0000313" key="16">
    <source>
        <dbReference type="Proteomes" id="UP000070107"/>
    </source>
</evidence>
<keyword evidence="5 13" id="KW-1003">Cell membrane</keyword>
<gene>
    <name evidence="15" type="ORF">ATN84_10860</name>
</gene>
<evidence type="ECO:0000256" key="11">
    <source>
        <dbReference type="ARBA" id="ARBA00023315"/>
    </source>
</evidence>
<feature type="transmembrane region" description="Helical" evidence="14">
    <location>
        <begin position="73"/>
        <end position="91"/>
    </location>
</feature>
<evidence type="ECO:0000256" key="8">
    <source>
        <dbReference type="ARBA" id="ARBA00022841"/>
    </source>
</evidence>
<dbReference type="OrthoDB" id="139172at2"/>
<evidence type="ECO:0000256" key="13">
    <source>
        <dbReference type="PIRNR" id="PIRNR016636"/>
    </source>
</evidence>
<dbReference type="EMBL" id="LNTU01000023">
    <property type="protein sequence ID" value="KXF76555.1"/>
    <property type="molecule type" value="Genomic_DNA"/>
</dbReference>
<evidence type="ECO:0000256" key="5">
    <source>
        <dbReference type="ARBA" id="ARBA00022475"/>
    </source>
</evidence>
<evidence type="ECO:0000256" key="3">
    <source>
        <dbReference type="ARBA" id="ARBA00010323"/>
    </source>
</evidence>
<dbReference type="GO" id="GO:0042121">
    <property type="term" value="P:alginic acid biosynthetic process"/>
    <property type="evidence" value="ECO:0007669"/>
    <property type="project" value="UniProtKB-KW"/>
</dbReference>
<accession>A0A135HTM0</accession>
<evidence type="ECO:0000256" key="9">
    <source>
        <dbReference type="ARBA" id="ARBA00022989"/>
    </source>
</evidence>
<evidence type="ECO:0000256" key="10">
    <source>
        <dbReference type="ARBA" id="ARBA00023136"/>
    </source>
</evidence>
<evidence type="ECO:0000256" key="7">
    <source>
        <dbReference type="ARBA" id="ARBA00022692"/>
    </source>
</evidence>
<proteinExistence type="inferred from homology"/>
<feature type="transmembrane region" description="Helical" evidence="14">
    <location>
        <begin position="373"/>
        <end position="390"/>
    </location>
</feature>
<dbReference type="InterPro" id="IPR024194">
    <property type="entry name" value="Ac/AlaTfrase_AlgI/DltB"/>
</dbReference>
<comment type="pathway">
    <text evidence="2">Glycan biosynthesis; alginate biosynthesis.</text>
</comment>
<evidence type="ECO:0000256" key="1">
    <source>
        <dbReference type="ARBA" id="ARBA00004651"/>
    </source>
</evidence>
<reference evidence="15 16" key="1">
    <citation type="submission" date="2015-11" db="EMBL/GenBank/DDBJ databases">
        <title>Draft genome sequence of Paramesorhizobium deserti A-3-E, a strain highly resistant to diverse beta-lactam antibiotics.</title>
        <authorList>
            <person name="Lv R."/>
            <person name="Yang X."/>
            <person name="Fang N."/>
            <person name="Guo J."/>
            <person name="Luo X."/>
            <person name="Peng F."/>
            <person name="Yang R."/>
            <person name="Cui Y."/>
            <person name="Fang C."/>
            <person name="Song Y."/>
        </authorList>
    </citation>
    <scope>NUCLEOTIDE SEQUENCE [LARGE SCALE GENOMIC DNA]</scope>
    <source>
        <strain evidence="15 16">A-3-E</strain>
    </source>
</reference>
<evidence type="ECO:0000256" key="12">
    <source>
        <dbReference type="ARBA" id="ARBA00031030"/>
    </source>
</evidence>
<organism evidence="15 16">
    <name type="scientific">Paramesorhizobium deserti</name>
    <dbReference type="NCBI Taxonomy" id="1494590"/>
    <lineage>
        <taxon>Bacteria</taxon>
        <taxon>Pseudomonadati</taxon>
        <taxon>Pseudomonadota</taxon>
        <taxon>Alphaproteobacteria</taxon>
        <taxon>Hyphomicrobiales</taxon>
        <taxon>Phyllobacteriaceae</taxon>
        <taxon>Paramesorhizobium</taxon>
    </lineage>
</organism>
<comment type="caution">
    <text evidence="15">The sequence shown here is derived from an EMBL/GenBank/DDBJ whole genome shotgun (WGS) entry which is preliminary data.</text>
</comment>
<protein>
    <recommendedName>
        <fullName evidence="4">Probable alginate O-acetylase AlgI</fullName>
    </recommendedName>
    <alternativeName>
        <fullName evidence="12">Alginate biosynthesis protein AlgI</fullName>
    </alternativeName>
</protein>
<dbReference type="AlphaFoldDB" id="A0A135HTM0"/>
<keyword evidence="10 13" id="KW-0472">Membrane</keyword>
<keyword evidence="8" id="KW-0016">Alginate biosynthesis</keyword>
<evidence type="ECO:0000256" key="4">
    <source>
        <dbReference type="ARBA" id="ARBA00016084"/>
    </source>
</evidence>
<dbReference type="PIRSF" id="PIRSF016636">
    <property type="entry name" value="AlgI_DltB"/>
    <property type="match status" value="1"/>
</dbReference>
<dbReference type="GO" id="GO:0016746">
    <property type="term" value="F:acyltransferase activity"/>
    <property type="evidence" value="ECO:0007669"/>
    <property type="project" value="UniProtKB-KW"/>
</dbReference>
<dbReference type="STRING" id="1494590.ATN84_10860"/>
<evidence type="ECO:0000256" key="14">
    <source>
        <dbReference type="SAM" id="Phobius"/>
    </source>
</evidence>
<keyword evidence="16" id="KW-1185">Reference proteome</keyword>
<feature type="transmembrane region" description="Helical" evidence="14">
    <location>
        <begin position="438"/>
        <end position="460"/>
    </location>
</feature>
<name>A0A135HTM0_9HYPH</name>
<feature type="transmembrane region" description="Helical" evidence="14">
    <location>
        <begin position="349"/>
        <end position="366"/>
    </location>
</feature>
<feature type="transmembrane region" description="Helical" evidence="14">
    <location>
        <begin position="111"/>
        <end position="132"/>
    </location>
</feature>
<dbReference type="PANTHER" id="PTHR13285">
    <property type="entry name" value="ACYLTRANSFERASE"/>
    <property type="match status" value="1"/>
</dbReference>
<dbReference type="InterPro" id="IPR004299">
    <property type="entry name" value="MBOAT_fam"/>
</dbReference>
<dbReference type="RefSeq" id="WP_068882125.1">
    <property type="nucleotide sequence ID" value="NZ_LNTU01000023.1"/>
</dbReference>
<feature type="transmembrane region" description="Helical" evidence="14">
    <location>
        <begin position="302"/>
        <end position="329"/>
    </location>
</feature>
<dbReference type="PANTHER" id="PTHR13285:SF23">
    <property type="entry name" value="TEICHOIC ACID D-ALANYLTRANSFERASE"/>
    <property type="match status" value="1"/>
</dbReference>
<keyword evidence="7 14" id="KW-0812">Transmembrane</keyword>
<keyword evidence="6 13" id="KW-0808">Transferase</keyword>
<evidence type="ECO:0000256" key="2">
    <source>
        <dbReference type="ARBA" id="ARBA00005182"/>
    </source>
</evidence>